<dbReference type="PANTHER" id="PTHR43157">
    <property type="entry name" value="PHOSPHATIDYLINOSITOL-GLYCAN BIOSYNTHESIS CLASS F PROTEIN-RELATED"/>
    <property type="match status" value="1"/>
</dbReference>
<evidence type="ECO:0000313" key="3">
    <source>
        <dbReference type="EMBL" id="RLN63748.1"/>
    </source>
</evidence>
<dbReference type="Proteomes" id="UP000284657">
    <property type="component" value="Unassembled WGS sequence"/>
</dbReference>
<dbReference type="EMBL" id="MBAD02002675">
    <property type="protein sequence ID" value="RLN45437.1"/>
    <property type="molecule type" value="Genomic_DNA"/>
</dbReference>
<dbReference type="GO" id="GO:0016491">
    <property type="term" value="F:oxidoreductase activity"/>
    <property type="evidence" value="ECO:0007669"/>
    <property type="project" value="UniProtKB-KW"/>
</dbReference>
<evidence type="ECO:0000256" key="1">
    <source>
        <dbReference type="ARBA" id="ARBA00023002"/>
    </source>
</evidence>
<dbReference type="AlphaFoldDB" id="A0A3F2RT49"/>
<sequence>MGNHNTTDARPQVPDNWDATQIASQKGRIAVVTGANSGIGYDTALELAPQLLPLLKQGIPSRIVNVSSLAHSGATLDRFAPGAEIMWTNDVGYSPMNVYSESKLSNLLFTFELERRLRAQNVTGVTAVACHPGLTGTNLGVAPATENTGLTALLWRFSGMLPLQGTDRGALPTLYAATGSDVEGNDYYGPAKYFEIRGPPKRVKAKPTAHDEPAAKALWKESERLAKLQFNVQ</sequence>
<proteinExistence type="predicted"/>
<comment type="caution">
    <text evidence="3">The sequence shown here is derived from an EMBL/GenBank/DDBJ whole genome shotgun (WGS) entry which is preliminary data.</text>
</comment>
<evidence type="ECO:0000313" key="2">
    <source>
        <dbReference type="EMBL" id="RLN45437.1"/>
    </source>
</evidence>
<dbReference type="EMBL" id="MBDO02000088">
    <property type="protein sequence ID" value="RLN63748.1"/>
    <property type="molecule type" value="Genomic_DNA"/>
</dbReference>
<organism evidence="3 4">
    <name type="scientific">Phytophthora kernoviae</name>
    <dbReference type="NCBI Taxonomy" id="325452"/>
    <lineage>
        <taxon>Eukaryota</taxon>
        <taxon>Sar</taxon>
        <taxon>Stramenopiles</taxon>
        <taxon>Oomycota</taxon>
        <taxon>Peronosporomycetes</taxon>
        <taxon>Peronosporales</taxon>
        <taxon>Peronosporaceae</taxon>
        <taxon>Phytophthora</taxon>
    </lineage>
</organism>
<keyword evidence="1" id="KW-0560">Oxidoreductase</keyword>
<dbReference type="OrthoDB" id="60138at2759"/>
<accession>A0A3F2RT49</accession>
<evidence type="ECO:0000313" key="5">
    <source>
        <dbReference type="Proteomes" id="UP000284657"/>
    </source>
</evidence>
<dbReference type="InterPro" id="IPR036291">
    <property type="entry name" value="NAD(P)-bd_dom_sf"/>
</dbReference>
<dbReference type="SUPFAM" id="SSF51735">
    <property type="entry name" value="NAD(P)-binding Rossmann-fold domains"/>
    <property type="match status" value="1"/>
</dbReference>
<gene>
    <name evidence="2" type="ORF">BBJ29_004725</name>
    <name evidence="3" type="ORF">BBP00_00003902</name>
</gene>
<dbReference type="Proteomes" id="UP000277300">
    <property type="component" value="Unassembled WGS sequence"/>
</dbReference>
<dbReference type="PANTHER" id="PTHR43157:SF31">
    <property type="entry name" value="PHOSPHATIDYLINOSITOL-GLYCAN BIOSYNTHESIS CLASS F PROTEIN"/>
    <property type="match status" value="1"/>
</dbReference>
<name>A0A3F2RT49_9STRA</name>
<reference evidence="4 5" key="1">
    <citation type="submission" date="2018-07" db="EMBL/GenBank/DDBJ databases">
        <title>Genome sequencing of oomycete isolates from Chile give support for New Zealand origin for Phytophthora kernoviae and make available the first Nothophytophthora sp. genome.</title>
        <authorList>
            <person name="Studholme D.J."/>
            <person name="Sanfuentes E."/>
            <person name="Panda P."/>
            <person name="Hill R."/>
            <person name="Sambles C."/>
            <person name="Grant M."/>
            <person name="Williams N.M."/>
            <person name="Mcdougal R.L."/>
        </authorList>
    </citation>
    <scope>NUCLEOTIDE SEQUENCE [LARGE SCALE GENOMIC DNA]</scope>
    <source>
        <strain evidence="3">Chile6</strain>
        <strain evidence="2">Chile7</strain>
    </source>
</reference>
<evidence type="ECO:0000313" key="4">
    <source>
        <dbReference type="Proteomes" id="UP000277300"/>
    </source>
</evidence>
<protein>
    <submittedName>
        <fullName evidence="3">Uncharacterized protein</fullName>
    </submittedName>
</protein>
<dbReference type="Gene3D" id="3.40.50.720">
    <property type="entry name" value="NAD(P)-binding Rossmann-like Domain"/>
    <property type="match status" value="2"/>
</dbReference>